<keyword evidence="2 5" id="KW-0812">Transmembrane</keyword>
<keyword evidence="9" id="KW-1185">Reference proteome</keyword>
<feature type="transmembrane region" description="Helical" evidence="5">
    <location>
        <begin position="152"/>
        <end position="177"/>
    </location>
</feature>
<feature type="transmembrane region" description="Helical" evidence="5">
    <location>
        <begin position="228"/>
        <end position="249"/>
    </location>
</feature>
<dbReference type="KEGG" id="kim:G3T16_08210"/>
<evidence type="ECO:0000256" key="1">
    <source>
        <dbReference type="ARBA" id="ARBA00004141"/>
    </source>
</evidence>
<comment type="subcellular location">
    <subcellularLocation>
        <location evidence="1">Membrane</location>
        <topology evidence="1">Multi-pass membrane protein</topology>
    </subcellularLocation>
</comment>
<evidence type="ECO:0000256" key="2">
    <source>
        <dbReference type="ARBA" id="ARBA00022692"/>
    </source>
</evidence>
<dbReference type="GO" id="GO:0016740">
    <property type="term" value="F:transferase activity"/>
    <property type="evidence" value="ECO:0007669"/>
    <property type="project" value="UniProtKB-KW"/>
</dbReference>
<evidence type="ECO:0000313" key="9">
    <source>
        <dbReference type="Proteomes" id="UP000477680"/>
    </source>
</evidence>
<keyword evidence="3 5" id="KW-1133">Transmembrane helix</keyword>
<dbReference type="Gene3D" id="3.90.550.10">
    <property type="entry name" value="Spore Coat Polysaccharide Biosynthesis Protein SpsA, Chain A"/>
    <property type="match status" value="1"/>
</dbReference>
<proteinExistence type="predicted"/>
<dbReference type="Pfam" id="PF00535">
    <property type="entry name" value="Glycos_transf_2"/>
    <property type="match status" value="1"/>
</dbReference>
<dbReference type="EMBL" id="CP048711">
    <property type="protein sequence ID" value="QIB65386.1"/>
    <property type="molecule type" value="Genomic_DNA"/>
</dbReference>
<dbReference type="AlphaFoldDB" id="A0A6C0U049"/>
<feature type="domain" description="Glycosyltransferase 2-like" evidence="6">
    <location>
        <begin position="420"/>
        <end position="520"/>
    </location>
</feature>
<feature type="transmembrane region" description="Helical" evidence="5">
    <location>
        <begin position="95"/>
        <end position="114"/>
    </location>
</feature>
<dbReference type="InterPro" id="IPR001173">
    <property type="entry name" value="Glyco_trans_2-like"/>
</dbReference>
<feature type="transmembrane region" description="Helical" evidence="5">
    <location>
        <begin position="382"/>
        <end position="405"/>
    </location>
</feature>
<dbReference type="PANTHER" id="PTHR37422:SF23">
    <property type="entry name" value="TEICHURONIC ACID BIOSYNTHESIS PROTEIN TUAE"/>
    <property type="match status" value="1"/>
</dbReference>
<evidence type="ECO:0000259" key="6">
    <source>
        <dbReference type="Pfam" id="PF00535"/>
    </source>
</evidence>
<dbReference type="Pfam" id="PF04932">
    <property type="entry name" value="Wzy_C"/>
    <property type="match status" value="1"/>
</dbReference>
<dbReference type="Proteomes" id="UP000477680">
    <property type="component" value="Chromosome"/>
</dbReference>
<protein>
    <submittedName>
        <fullName evidence="8">Glycosyltransferase</fullName>
    </submittedName>
</protein>
<feature type="transmembrane region" description="Helical" evidence="5">
    <location>
        <begin position="638"/>
        <end position="657"/>
    </location>
</feature>
<feature type="transmembrane region" description="Helical" evidence="5">
    <location>
        <begin position="331"/>
        <end position="352"/>
    </location>
</feature>
<evidence type="ECO:0000256" key="5">
    <source>
        <dbReference type="SAM" id="Phobius"/>
    </source>
</evidence>
<dbReference type="GO" id="GO:0016020">
    <property type="term" value="C:membrane"/>
    <property type="evidence" value="ECO:0007669"/>
    <property type="project" value="UniProtKB-SubCell"/>
</dbReference>
<feature type="transmembrane region" description="Helical" evidence="5">
    <location>
        <begin position="207"/>
        <end position="223"/>
    </location>
</feature>
<dbReference type="InterPro" id="IPR051533">
    <property type="entry name" value="WaaL-like"/>
</dbReference>
<feature type="transmembrane region" description="Helical" evidence="5">
    <location>
        <begin position="121"/>
        <end position="140"/>
    </location>
</feature>
<feature type="transmembrane region" description="Helical" evidence="5">
    <location>
        <begin position="12"/>
        <end position="42"/>
    </location>
</feature>
<keyword evidence="8" id="KW-0808">Transferase</keyword>
<evidence type="ECO:0000313" key="8">
    <source>
        <dbReference type="EMBL" id="QIB65386.1"/>
    </source>
</evidence>
<dbReference type="SUPFAM" id="SSF53448">
    <property type="entry name" value="Nucleotide-diphospho-sugar transferases"/>
    <property type="match status" value="1"/>
</dbReference>
<organism evidence="8 9">
    <name type="scientific">Kineobactrum salinum</name>
    <dbReference type="NCBI Taxonomy" id="2708301"/>
    <lineage>
        <taxon>Bacteria</taxon>
        <taxon>Pseudomonadati</taxon>
        <taxon>Pseudomonadota</taxon>
        <taxon>Gammaproteobacteria</taxon>
        <taxon>Cellvibrionales</taxon>
        <taxon>Halieaceae</taxon>
        <taxon>Kineobactrum</taxon>
    </lineage>
</organism>
<name>A0A6C0U049_9GAMM</name>
<evidence type="ECO:0000256" key="3">
    <source>
        <dbReference type="ARBA" id="ARBA00022989"/>
    </source>
</evidence>
<dbReference type="PANTHER" id="PTHR37422">
    <property type="entry name" value="TEICHURONIC ACID BIOSYNTHESIS PROTEIN TUAE"/>
    <property type="match status" value="1"/>
</dbReference>
<dbReference type="InterPro" id="IPR007016">
    <property type="entry name" value="O-antigen_ligase-rel_domated"/>
</dbReference>
<evidence type="ECO:0000259" key="7">
    <source>
        <dbReference type="Pfam" id="PF04932"/>
    </source>
</evidence>
<dbReference type="RefSeq" id="WP_163494625.1">
    <property type="nucleotide sequence ID" value="NZ_CP048711.1"/>
</dbReference>
<keyword evidence="4 5" id="KW-0472">Membrane</keyword>
<feature type="transmembrane region" description="Helical" evidence="5">
    <location>
        <begin position="359"/>
        <end position="376"/>
    </location>
</feature>
<accession>A0A6C0U049</accession>
<feature type="transmembrane region" description="Helical" evidence="5">
    <location>
        <begin position="184"/>
        <end position="201"/>
    </location>
</feature>
<evidence type="ECO:0000256" key="4">
    <source>
        <dbReference type="ARBA" id="ARBA00023136"/>
    </source>
</evidence>
<feature type="domain" description="O-antigen ligase-related" evidence="7">
    <location>
        <begin position="192"/>
        <end position="338"/>
    </location>
</feature>
<feature type="transmembrane region" description="Helical" evidence="5">
    <location>
        <begin position="62"/>
        <end position="83"/>
    </location>
</feature>
<sequence>MIPSPRGRQLLVGLAVAGFAGSLVYSSLLTAAVFLLAGAACLPSLRRLLTATGWGRPRELRLLHFACWFPVLVYVLFWAHSGFDYHALKELDGPARLLLFWPLVLALSWSGLGARELFHGFALMALGAALHTGVSLYLASPPLGQPLRTGLWINPITLGNLALLAATVMLSAAICWWRQQQLCRVWLALGLAGLALGAALLTQTRSNLLALPLLFAVLSLQLSGRQRFLVLLAGGLLLVLAVAGSHRILGTLNGLQLGELDVQMTARLAVWDIAWTQFANDPWTGSGLTGYRDAVQAAVAAGALAQPEFVLDCCASHAHNDLLQSLATRGVVGGLSWLMLIVIPLTVFARYLGSAEPKVAFVASVGVLLPVGYAVFGLTEAVFSRTLFVTFFLLTLAACGAALVLELQAACRRPRAVSVSAIVITRDEEEHIGDCLASVAAVADEIIVLDSGSADATVAIARQHTDKIVETDWPGFGIQKQRALERATGDWVLSIDADERVSPALAAEINHVLAAPDADAYRLPWAVTIYGSRLDFGRSGRAPLRLFRRDGVRFSDAMVHEKILLPEGRRVHTLRGRLVHFTHRDFGHALQKGAQYAWLGACEKHRQGKRVRSLIYPTVRGMLTFVQVYLLRLGFLDGQVGFLSAVLYAQVSFNKYAGLWTRDRPRYAAD</sequence>
<dbReference type="InterPro" id="IPR029044">
    <property type="entry name" value="Nucleotide-diphossugar_trans"/>
</dbReference>
<reference evidence="8 9" key="1">
    <citation type="submission" date="2020-02" db="EMBL/GenBank/DDBJ databases">
        <title>Genome sequencing for Kineobactrum sp. M2.</title>
        <authorList>
            <person name="Park S.-J."/>
        </authorList>
    </citation>
    <scope>NUCLEOTIDE SEQUENCE [LARGE SCALE GENOMIC DNA]</scope>
    <source>
        <strain evidence="8 9">M2</strain>
    </source>
</reference>
<dbReference type="CDD" id="cd02511">
    <property type="entry name" value="Beta4Glucosyltransferase"/>
    <property type="match status" value="1"/>
</dbReference>
<gene>
    <name evidence="8" type="ORF">G3T16_08210</name>
</gene>